<dbReference type="Proteomes" id="UP001152523">
    <property type="component" value="Unassembled WGS sequence"/>
</dbReference>
<proteinExistence type="predicted"/>
<evidence type="ECO:0000313" key="3">
    <source>
        <dbReference type="Proteomes" id="UP001152523"/>
    </source>
</evidence>
<reference evidence="2" key="1">
    <citation type="submission" date="2022-07" db="EMBL/GenBank/DDBJ databases">
        <authorList>
            <person name="Macas J."/>
            <person name="Novak P."/>
            <person name="Neumann P."/>
        </authorList>
    </citation>
    <scope>NUCLEOTIDE SEQUENCE</scope>
</reference>
<organism evidence="2 3">
    <name type="scientific">Cuscuta epithymum</name>
    <dbReference type="NCBI Taxonomy" id="186058"/>
    <lineage>
        <taxon>Eukaryota</taxon>
        <taxon>Viridiplantae</taxon>
        <taxon>Streptophyta</taxon>
        <taxon>Embryophyta</taxon>
        <taxon>Tracheophyta</taxon>
        <taxon>Spermatophyta</taxon>
        <taxon>Magnoliopsida</taxon>
        <taxon>eudicotyledons</taxon>
        <taxon>Gunneridae</taxon>
        <taxon>Pentapetalae</taxon>
        <taxon>asterids</taxon>
        <taxon>lamiids</taxon>
        <taxon>Solanales</taxon>
        <taxon>Convolvulaceae</taxon>
        <taxon>Cuscuteae</taxon>
        <taxon>Cuscuta</taxon>
        <taxon>Cuscuta subgen. Cuscuta</taxon>
    </lineage>
</organism>
<accession>A0AAV0C0A4</accession>
<keyword evidence="3" id="KW-1185">Reference proteome</keyword>
<feature type="domain" description="Reverse transcriptase Ty1/copia-type" evidence="1">
    <location>
        <begin position="11"/>
        <end position="115"/>
    </location>
</feature>
<dbReference type="InterPro" id="IPR013103">
    <property type="entry name" value="RVT_2"/>
</dbReference>
<comment type="caution">
    <text evidence="2">The sequence shown here is derived from an EMBL/GenBank/DDBJ whole genome shotgun (WGS) entry which is preliminary data.</text>
</comment>
<evidence type="ECO:0000313" key="2">
    <source>
        <dbReference type="EMBL" id="CAH9050646.1"/>
    </source>
</evidence>
<evidence type="ECO:0000259" key="1">
    <source>
        <dbReference type="Pfam" id="PF07727"/>
    </source>
</evidence>
<dbReference type="SUPFAM" id="SSF56672">
    <property type="entry name" value="DNA/RNA polymerases"/>
    <property type="match status" value="1"/>
</dbReference>
<dbReference type="EMBL" id="CAMAPF010000002">
    <property type="protein sequence ID" value="CAH9050646.1"/>
    <property type="molecule type" value="Genomic_DNA"/>
</dbReference>
<gene>
    <name evidence="2" type="ORF">CEPIT_LOCUS112</name>
</gene>
<protein>
    <recommendedName>
        <fullName evidence="1">Reverse transcriptase Ty1/copia-type domain-containing protein</fullName>
    </recommendedName>
</protein>
<dbReference type="Pfam" id="PF07727">
    <property type="entry name" value="RVT_2"/>
    <property type="match status" value="1"/>
</dbReference>
<name>A0AAV0C0A4_9ASTE</name>
<sequence>MSNEIQALENNNTWVLVQPPSNQNIIGCKWVFKTKLKPDGSLDRYKVRLVDKGYTQEEGFDYFDTFSPVVKLTTVRIVLAIASAKNWFLHQLDVNNAFLHGDLNEDIFMQPPPGYLPSTDN</sequence>
<dbReference type="InterPro" id="IPR043502">
    <property type="entry name" value="DNA/RNA_pol_sf"/>
</dbReference>
<dbReference type="AlphaFoldDB" id="A0AAV0C0A4"/>